<dbReference type="SUPFAM" id="SSF48403">
    <property type="entry name" value="Ankyrin repeat"/>
    <property type="match status" value="2"/>
</dbReference>
<dbReference type="SUPFAM" id="SSF47473">
    <property type="entry name" value="EF-hand"/>
    <property type="match status" value="1"/>
</dbReference>
<accession>A0AA36BBJ2</accession>
<sequence length="752" mass="83841">MPVAQTPLQIAQVCKLIQLVYEKDKVEIQKLIGEGIPHLINFNEPTYGRTALIVATMSNSDNMLEFLLELGAHPDVVDFQGTSAAMIAAEYGHVQCLERLANNRANMRLIDVQGRGILFYMFTPSQRHYRSYELAIQHGADVNTVAKDGTSALQLGCESAVENEEICLGLLRDGINPDIRPPKTNHTPLMSAAQSGSAKVVKAILEKRGDPNIKDWKRNRAAHFAAAYGHFEVLAALAGYGADFDCANVEGNTALHLAAKGNFTLCCRFLAQRGCNGKFKNSDGCTARMMAKECGNKQAAKECKKGEKLHGKSGKGSEKFVIKFHDWAYVNLEKIRAALAKYDTHKNGVIPAVYLRRVVLSLDAPISYEHLETISKPLEKAGSINAKDFLAGKKYVKKVFQQSSYLPKEKKAKRERPGKVGKFKLPMAICTNPSPRRTPSKQAPIDYIEFISCVTDTNRFDRDMPPNHPMQDDSYWYVQVPDVTYININEAVRSNDEKSLKTAFELGTPVDTKDKYFKTPLMVAASQGNVDLVKMLLEKRASVSTIDNFKWTPLHHACHGGQLEVVRMLVERGADINARALNGGTPLTRAIESSAFDVVQYLIEKGAKLTTETRKGLTPIDIATSFADPRVINAVIAKWTPPFDKFKKAALKAKKPKPGDGKGGDSLESPEDIGYYQKSRITVYQLAESIMENRVEPEDISYVPPRPWIQMPNTEKQMVRKEALREQFGWKVDFPDFLMPFKRNVSDQVPKP</sequence>
<dbReference type="Pfam" id="PF12796">
    <property type="entry name" value="Ank_2"/>
    <property type="match status" value="4"/>
</dbReference>
<feature type="repeat" description="ANK" evidence="1">
    <location>
        <begin position="582"/>
        <end position="614"/>
    </location>
</feature>
<proteinExistence type="predicted"/>
<dbReference type="PANTHER" id="PTHR24127">
    <property type="entry name" value="ANKYRIN REPEAT AND EF-HAND DOMAIN-CONTAINING PROTEIN 1"/>
    <property type="match status" value="1"/>
</dbReference>
<dbReference type="InterPro" id="IPR011992">
    <property type="entry name" value="EF-hand-dom_pair"/>
</dbReference>
<dbReference type="InterPro" id="IPR052801">
    <property type="entry name" value="Ankyrin-EF-hand"/>
</dbReference>
<dbReference type="PROSITE" id="PS50088">
    <property type="entry name" value="ANK_REPEAT"/>
    <property type="match status" value="6"/>
</dbReference>
<dbReference type="PROSITE" id="PS50297">
    <property type="entry name" value="ANK_REP_REGION"/>
    <property type="match status" value="5"/>
</dbReference>
<protein>
    <submittedName>
        <fullName evidence="3">Repeat and EF-hand domain-containing 1-like</fullName>
    </submittedName>
</protein>
<evidence type="ECO:0000313" key="3">
    <source>
        <dbReference type="EMBL" id="CAI9730526.1"/>
    </source>
</evidence>
<dbReference type="SMART" id="SM00248">
    <property type="entry name" value="ANK"/>
    <property type="match status" value="9"/>
</dbReference>
<feature type="repeat" description="ANK" evidence="1">
    <location>
        <begin position="184"/>
        <end position="216"/>
    </location>
</feature>
<dbReference type="AlphaFoldDB" id="A0AA36BBJ2"/>
<dbReference type="PANTHER" id="PTHR24127:SF1">
    <property type="entry name" value="ANKYRIN REPEAT AND EF-HAND DOMAIN-CONTAINING PROTEIN 1"/>
    <property type="match status" value="1"/>
</dbReference>
<evidence type="ECO:0000256" key="1">
    <source>
        <dbReference type="PROSITE-ProRule" id="PRU00023"/>
    </source>
</evidence>
<feature type="repeat" description="ANK" evidence="1">
    <location>
        <begin position="47"/>
        <end position="79"/>
    </location>
</feature>
<dbReference type="InterPro" id="IPR002110">
    <property type="entry name" value="Ankyrin_rpt"/>
</dbReference>
<gene>
    <name evidence="3" type="ORF">OCTVUL_1B021355</name>
</gene>
<keyword evidence="1" id="KW-0040">ANK repeat</keyword>
<dbReference type="Proteomes" id="UP001162480">
    <property type="component" value="Chromosome 11"/>
</dbReference>
<feature type="repeat" description="ANK" evidence="1">
    <location>
        <begin position="516"/>
        <end position="548"/>
    </location>
</feature>
<feature type="repeat" description="ANK" evidence="1">
    <location>
        <begin position="549"/>
        <end position="581"/>
    </location>
</feature>
<feature type="region of interest" description="Disordered" evidence="2">
    <location>
        <begin position="651"/>
        <end position="671"/>
    </location>
</feature>
<dbReference type="PRINTS" id="PR01415">
    <property type="entry name" value="ANKYRIN"/>
</dbReference>
<evidence type="ECO:0000313" key="4">
    <source>
        <dbReference type="Proteomes" id="UP001162480"/>
    </source>
</evidence>
<dbReference type="InterPro" id="IPR036770">
    <property type="entry name" value="Ankyrin_rpt-contain_sf"/>
</dbReference>
<feature type="repeat" description="ANK" evidence="1">
    <location>
        <begin position="250"/>
        <end position="282"/>
    </location>
</feature>
<name>A0AA36BBJ2_OCTVU</name>
<evidence type="ECO:0000256" key="2">
    <source>
        <dbReference type="SAM" id="MobiDB-lite"/>
    </source>
</evidence>
<organism evidence="3 4">
    <name type="scientific">Octopus vulgaris</name>
    <name type="common">Common octopus</name>
    <dbReference type="NCBI Taxonomy" id="6645"/>
    <lineage>
        <taxon>Eukaryota</taxon>
        <taxon>Metazoa</taxon>
        <taxon>Spiralia</taxon>
        <taxon>Lophotrochozoa</taxon>
        <taxon>Mollusca</taxon>
        <taxon>Cephalopoda</taxon>
        <taxon>Coleoidea</taxon>
        <taxon>Octopodiformes</taxon>
        <taxon>Octopoda</taxon>
        <taxon>Incirrata</taxon>
        <taxon>Octopodidae</taxon>
        <taxon>Octopus</taxon>
    </lineage>
</organism>
<keyword evidence="4" id="KW-1185">Reference proteome</keyword>
<dbReference type="Gene3D" id="1.25.40.20">
    <property type="entry name" value="Ankyrin repeat-containing domain"/>
    <property type="match status" value="3"/>
</dbReference>
<dbReference type="EMBL" id="OX597824">
    <property type="protein sequence ID" value="CAI9730526.1"/>
    <property type="molecule type" value="Genomic_DNA"/>
</dbReference>
<reference evidence="3" key="1">
    <citation type="submission" date="2023-08" db="EMBL/GenBank/DDBJ databases">
        <authorList>
            <person name="Alioto T."/>
            <person name="Alioto T."/>
            <person name="Gomez Garrido J."/>
        </authorList>
    </citation>
    <scope>NUCLEOTIDE SEQUENCE</scope>
</reference>